<reference evidence="6 7" key="2">
    <citation type="submission" date="2016-11" db="EMBL/GenBank/DDBJ databases">
        <authorList>
            <person name="Varghese N."/>
            <person name="Submissions S."/>
        </authorList>
    </citation>
    <scope>NUCLEOTIDE SEQUENCE [LARGE SCALE GENOMIC DNA]</scope>
    <source>
        <strain evidence="6 7">DSM 6368</strain>
    </source>
</reference>
<dbReference type="GO" id="GO:0003700">
    <property type="term" value="F:DNA-binding transcription factor activity"/>
    <property type="evidence" value="ECO:0007669"/>
    <property type="project" value="InterPro"/>
</dbReference>
<evidence type="ECO:0000313" key="5">
    <source>
        <dbReference type="EMBL" id="OXB05675.1"/>
    </source>
</evidence>
<dbReference type="InterPro" id="IPR009057">
    <property type="entry name" value="Homeodomain-like_sf"/>
</dbReference>
<dbReference type="GO" id="GO:0043565">
    <property type="term" value="F:sequence-specific DNA binding"/>
    <property type="evidence" value="ECO:0007669"/>
    <property type="project" value="InterPro"/>
</dbReference>
<dbReference type="InterPro" id="IPR046532">
    <property type="entry name" value="DUF6597"/>
</dbReference>
<reference evidence="5 8" key="1">
    <citation type="submission" date="2016-11" db="EMBL/GenBank/DDBJ databases">
        <title>Whole genomes of Flavobacteriaceae.</title>
        <authorList>
            <person name="Stine C."/>
            <person name="Li C."/>
            <person name="Tadesse D."/>
        </authorList>
    </citation>
    <scope>NUCLEOTIDE SEQUENCE [LARGE SCALE GENOMIC DNA]</scope>
    <source>
        <strain evidence="5 8">ATCC 19366</strain>
    </source>
</reference>
<keyword evidence="1" id="KW-0805">Transcription regulation</keyword>
<sequence length="274" mass="31399">MQVSPSKELTSYIKHYLFLDNKETAIQKLRLFSDGNTGVVFSLKSKLISEISNDEVKKYLPTSFLYGQLHGFKDIYSENETSLIIVVFQPNGIYQLLGIPATEFQDSIIPVEEVFDQKVAALQEKLSQQNNQARVELLNLFFRSLIAAKSISNQSIINNSLDFILTNKGDFSVKQLIEYTGYTERHLERKFKECIGLNPKKFGNVIRLHHFLKLLKNRSDATNLTAICYDAGFSDQSHLIKDFRKHTGISPREYLFNSRKLANNLIKTFPVSTF</sequence>
<dbReference type="Pfam" id="PF20240">
    <property type="entry name" value="DUF6597"/>
    <property type="match status" value="1"/>
</dbReference>
<keyword evidence="3" id="KW-0804">Transcription</keyword>
<feature type="domain" description="HTH araC/xylS-type" evidence="4">
    <location>
        <begin position="158"/>
        <end position="257"/>
    </location>
</feature>
<dbReference type="Pfam" id="PF12833">
    <property type="entry name" value="HTH_18"/>
    <property type="match status" value="1"/>
</dbReference>
<dbReference type="SMART" id="SM00342">
    <property type="entry name" value="HTH_ARAC"/>
    <property type="match status" value="1"/>
</dbReference>
<keyword evidence="7" id="KW-1185">Reference proteome</keyword>
<evidence type="ECO:0000259" key="4">
    <source>
        <dbReference type="PROSITE" id="PS01124"/>
    </source>
</evidence>
<dbReference type="EMBL" id="MUHB01000007">
    <property type="protein sequence ID" value="OXB05675.1"/>
    <property type="molecule type" value="Genomic_DNA"/>
</dbReference>
<dbReference type="Proteomes" id="UP000198431">
    <property type="component" value="Unassembled WGS sequence"/>
</dbReference>
<protein>
    <submittedName>
        <fullName evidence="5">AraC family transcriptional regulator</fullName>
    </submittedName>
    <submittedName>
        <fullName evidence="6">Transcriptional regulator, AraC family</fullName>
    </submittedName>
</protein>
<evidence type="ECO:0000313" key="7">
    <source>
        <dbReference type="Proteomes" id="UP000184216"/>
    </source>
</evidence>
<dbReference type="EMBL" id="FRBX01000002">
    <property type="protein sequence ID" value="SHM06011.1"/>
    <property type="molecule type" value="Genomic_DNA"/>
</dbReference>
<accession>A0AB36P2J6</accession>
<keyword evidence="2" id="KW-0238">DNA-binding</keyword>
<dbReference type="InterPro" id="IPR018060">
    <property type="entry name" value="HTH_AraC"/>
</dbReference>
<evidence type="ECO:0000256" key="2">
    <source>
        <dbReference type="ARBA" id="ARBA00023125"/>
    </source>
</evidence>
<name>A0AB36P2J6_9FLAO</name>
<dbReference type="PANTHER" id="PTHR43280">
    <property type="entry name" value="ARAC-FAMILY TRANSCRIPTIONAL REGULATOR"/>
    <property type="match status" value="1"/>
</dbReference>
<dbReference type="Gene3D" id="1.10.10.60">
    <property type="entry name" value="Homeodomain-like"/>
    <property type="match status" value="1"/>
</dbReference>
<organism evidence="5 8">
    <name type="scientific">Flavobacterium pectinovorum</name>
    <dbReference type="NCBI Taxonomy" id="29533"/>
    <lineage>
        <taxon>Bacteria</taxon>
        <taxon>Pseudomonadati</taxon>
        <taxon>Bacteroidota</taxon>
        <taxon>Flavobacteriia</taxon>
        <taxon>Flavobacteriales</taxon>
        <taxon>Flavobacteriaceae</taxon>
        <taxon>Flavobacterium</taxon>
    </lineage>
</organism>
<evidence type="ECO:0000256" key="3">
    <source>
        <dbReference type="ARBA" id="ARBA00023163"/>
    </source>
</evidence>
<comment type="caution">
    <text evidence="5">The sequence shown here is derived from an EMBL/GenBank/DDBJ whole genome shotgun (WGS) entry which is preliminary data.</text>
</comment>
<proteinExistence type="predicted"/>
<dbReference type="Proteomes" id="UP000184216">
    <property type="component" value="Unassembled WGS sequence"/>
</dbReference>
<dbReference type="PROSITE" id="PS01124">
    <property type="entry name" value="HTH_ARAC_FAMILY_2"/>
    <property type="match status" value="1"/>
</dbReference>
<dbReference type="AlphaFoldDB" id="A0AB36P2J6"/>
<evidence type="ECO:0000313" key="6">
    <source>
        <dbReference type="EMBL" id="SHM06011.1"/>
    </source>
</evidence>
<dbReference type="SUPFAM" id="SSF46689">
    <property type="entry name" value="Homeodomain-like"/>
    <property type="match status" value="1"/>
</dbReference>
<evidence type="ECO:0000256" key="1">
    <source>
        <dbReference type="ARBA" id="ARBA00023015"/>
    </source>
</evidence>
<dbReference type="RefSeq" id="WP_073394623.1">
    <property type="nucleotide sequence ID" value="NZ_FRBX01000002.1"/>
</dbReference>
<dbReference type="PANTHER" id="PTHR43280:SF28">
    <property type="entry name" value="HTH-TYPE TRANSCRIPTIONAL ACTIVATOR RHAS"/>
    <property type="match status" value="1"/>
</dbReference>
<gene>
    <name evidence="5" type="ORF">B0A72_06545</name>
    <name evidence="6" type="ORF">SAMN05444387_1818</name>
</gene>
<evidence type="ECO:0000313" key="8">
    <source>
        <dbReference type="Proteomes" id="UP000198431"/>
    </source>
</evidence>